<dbReference type="OrthoDB" id="1953508at2"/>
<protein>
    <recommendedName>
        <fullName evidence="4">PH (Pleckstrin Homology) domain-containing protein</fullName>
    </recommendedName>
</protein>
<dbReference type="RefSeq" id="WP_132243059.1">
    <property type="nucleotide sequence ID" value="NZ_SLWV01000004.1"/>
</dbReference>
<accession>A0A4R2KVT4</accession>
<evidence type="ECO:0000313" key="2">
    <source>
        <dbReference type="EMBL" id="TCO78621.1"/>
    </source>
</evidence>
<dbReference type="Proteomes" id="UP000294919">
    <property type="component" value="Unassembled WGS sequence"/>
</dbReference>
<keyword evidence="3" id="KW-1185">Reference proteome</keyword>
<evidence type="ECO:0000313" key="3">
    <source>
        <dbReference type="Proteomes" id="UP000294919"/>
    </source>
</evidence>
<keyword evidence="1" id="KW-0472">Membrane</keyword>
<keyword evidence="1" id="KW-1133">Transmembrane helix</keyword>
<feature type="transmembrane region" description="Helical" evidence="1">
    <location>
        <begin position="42"/>
        <end position="64"/>
    </location>
</feature>
<gene>
    <name evidence="2" type="ORF">EV214_1044</name>
</gene>
<feature type="transmembrane region" description="Helical" evidence="1">
    <location>
        <begin position="15"/>
        <end position="36"/>
    </location>
</feature>
<dbReference type="AlphaFoldDB" id="A0A4R2KVT4"/>
<evidence type="ECO:0000256" key="1">
    <source>
        <dbReference type="SAM" id="Phobius"/>
    </source>
</evidence>
<proteinExistence type="predicted"/>
<organism evidence="2 3">
    <name type="scientific">Marinisporobacter balticus</name>
    <dbReference type="NCBI Taxonomy" id="2018667"/>
    <lineage>
        <taxon>Bacteria</taxon>
        <taxon>Bacillati</taxon>
        <taxon>Bacillota</taxon>
        <taxon>Clostridia</taxon>
        <taxon>Peptostreptococcales</taxon>
        <taxon>Thermotaleaceae</taxon>
        <taxon>Marinisporobacter</taxon>
    </lineage>
</organism>
<name>A0A4R2KVT4_9FIRM</name>
<sequence length="173" mass="20189">MSLIRQTIKQKPLSFWKVVPMIVGPIFIMNIVIRILSRFTPLIATFGGLATLIGAAIGCIIIIYKHVAYFNYRMIDNELIMEKVFGKANHLFLALKLNEVQRFKLYEEINIQQAKKSKVNLYRFVAGRNTQRWYVGEFTRSGERYMFIIEPNEELLNGIMSFIKESQKNAYQI</sequence>
<dbReference type="EMBL" id="SLWV01000004">
    <property type="protein sequence ID" value="TCO78621.1"/>
    <property type="molecule type" value="Genomic_DNA"/>
</dbReference>
<reference evidence="2 3" key="1">
    <citation type="submission" date="2019-03" db="EMBL/GenBank/DDBJ databases">
        <title>Genomic Encyclopedia of Type Strains, Phase IV (KMG-IV): sequencing the most valuable type-strain genomes for metagenomic binning, comparative biology and taxonomic classification.</title>
        <authorList>
            <person name="Goeker M."/>
        </authorList>
    </citation>
    <scope>NUCLEOTIDE SEQUENCE [LARGE SCALE GENOMIC DNA]</scope>
    <source>
        <strain evidence="2 3">DSM 102940</strain>
    </source>
</reference>
<evidence type="ECO:0008006" key="4">
    <source>
        <dbReference type="Google" id="ProtNLM"/>
    </source>
</evidence>
<keyword evidence="1" id="KW-0812">Transmembrane</keyword>
<comment type="caution">
    <text evidence="2">The sequence shown here is derived from an EMBL/GenBank/DDBJ whole genome shotgun (WGS) entry which is preliminary data.</text>
</comment>